<feature type="domain" description="RRM" evidence="4">
    <location>
        <begin position="284"/>
        <end position="362"/>
    </location>
</feature>
<evidence type="ECO:0000256" key="3">
    <source>
        <dbReference type="PROSITE-ProRule" id="PRU00176"/>
    </source>
</evidence>
<dbReference type="Proteomes" id="UP001177023">
    <property type="component" value="Unassembled WGS sequence"/>
</dbReference>
<dbReference type="SMART" id="SM00360">
    <property type="entry name" value="RRM"/>
    <property type="match status" value="3"/>
</dbReference>
<protein>
    <recommendedName>
        <fullName evidence="4">RRM domain-containing protein</fullName>
    </recommendedName>
</protein>
<dbReference type="PROSITE" id="PS50102">
    <property type="entry name" value="RRM"/>
    <property type="match status" value="1"/>
</dbReference>
<dbReference type="EMBL" id="CATQJA010002653">
    <property type="protein sequence ID" value="CAJ0578305.1"/>
    <property type="molecule type" value="Genomic_DNA"/>
</dbReference>
<accession>A0AA36D1F0</accession>
<feature type="non-terminal residue" evidence="5">
    <location>
        <position position="1"/>
    </location>
</feature>
<dbReference type="AlphaFoldDB" id="A0AA36D1F0"/>
<evidence type="ECO:0000259" key="4">
    <source>
        <dbReference type="PROSITE" id="PS50102"/>
    </source>
</evidence>
<dbReference type="InterPro" id="IPR012677">
    <property type="entry name" value="Nucleotide-bd_a/b_plait_sf"/>
</dbReference>
<dbReference type="Pfam" id="PF00076">
    <property type="entry name" value="RRM_1"/>
    <property type="match status" value="2"/>
</dbReference>
<keyword evidence="1" id="KW-0677">Repeat</keyword>
<evidence type="ECO:0000313" key="6">
    <source>
        <dbReference type="Proteomes" id="UP001177023"/>
    </source>
</evidence>
<evidence type="ECO:0000256" key="1">
    <source>
        <dbReference type="ARBA" id="ARBA00022737"/>
    </source>
</evidence>
<proteinExistence type="predicted"/>
<gene>
    <name evidence="5" type="ORF">MSPICULIGERA_LOCUS16564</name>
</gene>
<dbReference type="InterPro" id="IPR050666">
    <property type="entry name" value="ESRP"/>
</dbReference>
<sequence length="362" mass="39922">MVQELLVRCRGLPFACTESQLREWIGDKDIQSVTLPMGRDGRPSGEGFIVFTSQEGYDNALKKDRENMGSRYVEVFPGTPQDKDIVERASKAGGWGVSARRAQNFTAPDTLPSGEYVVRLRGLPFGAEAKEIVNFFSPLPITTEGIAFPSNRSGPRGAGEAYAAFKDRETAEEALKYDHKNIQHRYIEVFKSTQDEMSAAVGGYPDEDSYDTGYDTGYGYDRAPAYGGDYRRGGEDPWAAYARGSGYDQYGGGAAAGAFAPQQGNYENWRGQAPAGGGGGNRRFVLKMRGIPFRATEAEIYDFFGLNRPTNVEILFESNGRAAGEARVEFGSRSAYDEALRKDKEYMGSRYVELFPDTPGHY</sequence>
<dbReference type="GO" id="GO:0003723">
    <property type="term" value="F:RNA binding"/>
    <property type="evidence" value="ECO:0007669"/>
    <property type="project" value="UniProtKB-UniRule"/>
</dbReference>
<evidence type="ECO:0000313" key="5">
    <source>
        <dbReference type="EMBL" id="CAJ0578305.1"/>
    </source>
</evidence>
<dbReference type="Gene3D" id="3.30.70.330">
    <property type="match status" value="3"/>
</dbReference>
<dbReference type="InterPro" id="IPR000504">
    <property type="entry name" value="RRM_dom"/>
</dbReference>
<organism evidence="5 6">
    <name type="scientific">Mesorhabditis spiculigera</name>
    <dbReference type="NCBI Taxonomy" id="96644"/>
    <lineage>
        <taxon>Eukaryota</taxon>
        <taxon>Metazoa</taxon>
        <taxon>Ecdysozoa</taxon>
        <taxon>Nematoda</taxon>
        <taxon>Chromadorea</taxon>
        <taxon>Rhabditida</taxon>
        <taxon>Rhabditina</taxon>
        <taxon>Rhabditomorpha</taxon>
        <taxon>Rhabditoidea</taxon>
        <taxon>Rhabditidae</taxon>
        <taxon>Mesorhabditinae</taxon>
        <taxon>Mesorhabditis</taxon>
    </lineage>
</organism>
<comment type="caution">
    <text evidence="5">The sequence shown here is derived from an EMBL/GenBank/DDBJ whole genome shotgun (WGS) entry which is preliminary data.</text>
</comment>
<dbReference type="InterPro" id="IPR035979">
    <property type="entry name" value="RBD_domain_sf"/>
</dbReference>
<name>A0AA36D1F0_9BILA</name>
<keyword evidence="2 3" id="KW-0694">RNA-binding</keyword>
<evidence type="ECO:0000256" key="2">
    <source>
        <dbReference type="ARBA" id="ARBA00022884"/>
    </source>
</evidence>
<dbReference type="CDD" id="cd12254">
    <property type="entry name" value="RRM_hnRNPH_ESRPs_RBM12_like"/>
    <property type="match status" value="2"/>
</dbReference>
<keyword evidence="6" id="KW-1185">Reference proteome</keyword>
<dbReference type="PANTHER" id="PTHR13976">
    <property type="entry name" value="HETEROGENEOUS NUCLEAR RIBONUCLEOPROTEIN-RELATED"/>
    <property type="match status" value="1"/>
</dbReference>
<dbReference type="SUPFAM" id="SSF54928">
    <property type="entry name" value="RNA-binding domain, RBD"/>
    <property type="match status" value="3"/>
</dbReference>
<reference evidence="5" key="1">
    <citation type="submission" date="2023-06" db="EMBL/GenBank/DDBJ databases">
        <authorList>
            <person name="Delattre M."/>
        </authorList>
    </citation>
    <scope>NUCLEOTIDE SEQUENCE</scope>
    <source>
        <strain evidence="5">AF72</strain>
    </source>
</reference>